<sequence length="127" mass="14393">MPHDISFKTLQTFLNKVQWNKVVQKAPNTPRGQRLFPSRTPKNDTNYNFRIDKGSDIDGKPELIIQANKNAADKKVKEAAQNDSHAILAKGTVDPKIDTDGSLLKQVLPGIRKEHASLYRRLLRLYS</sequence>
<name>A0A6A5VFV6_9PLEO</name>
<dbReference type="EMBL" id="ML976689">
    <property type="protein sequence ID" value="KAF1972157.1"/>
    <property type="molecule type" value="Genomic_DNA"/>
</dbReference>
<evidence type="ECO:0000313" key="2">
    <source>
        <dbReference type="EMBL" id="KAF1972157.1"/>
    </source>
</evidence>
<accession>A0A6A5VFV6</accession>
<keyword evidence="3" id="KW-1185">Reference proteome</keyword>
<organism evidence="2 3">
    <name type="scientific">Bimuria novae-zelandiae CBS 107.79</name>
    <dbReference type="NCBI Taxonomy" id="1447943"/>
    <lineage>
        <taxon>Eukaryota</taxon>
        <taxon>Fungi</taxon>
        <taxon>Dikarya</taxon>
        <taxon>Ascomycota</taxon>
        <taxon>Pezizomycotina</taxon>
        <taxon>Dothideomycetes</taxon>
        <taxon>Pleosporomycetidae</taxon>
        <taxon>Pleosporales</taxon>
        <taxon>Massarineae</taxon>
        <taxon>Didymosphaeriaceae</taxon>
        <taxon>Bimuria</taxon>
    </lineage>
</organism>
<evidence type="ECO:0000256" key="1">
    <source>
        <dbReference type="SAM" id="MobiDB-lite"/>
    </source>
</evidence>
<dbReference type="OrthoDB" id="2933464at2759"/>
<reference evidence="2" key="1">
    <citation type="journal article" date="2020" name="Stud. Mycol.">
        <title>101 Dothideomycetes genomes: a test case for predicting lifestyles and emergence of pathogens.</title>
        <authorList>
            <person name="Haridas S."/>
            <person name="Albert R."/>
            <person name="Binder M."/>
            <person name="Bloem J."/>
            <person name="Labutti K."/>
            <person name="Salamov A."/>
            <person name="Andreopoulos B."/>
            <person name="Baker S."/>
            <person name="Barry K."/>
            <person name="Bills G."/>
            <person name="Bluhm B."/>
            <person name="Cannon C."/>
            <person name="Castanera R."/>
            <person name="Culley D."/>
            <person name="Daum C."/>
            <person name="Ezra D."/>
            <person name="Gonzalez J."/>
            <person name="Henrissat B."/>
            <person name="Kuo A."/>
            <person name="Liang C."/>
            <person name="Lipzen A."/>
            <person name="Lutzoni F."/>
            <person name="Magnuson J."/>
            <person name="Mondo S."/>
            <person name="Nolan M."/>
            <person name="Ohm R."/>
            <person name="Pangilinan J."/>
            <person name="Park H.-J."/>
            <person name="Ramirez L."/>
            <person name="Alfaro M."/>
            <person name="Sun H."/>
            <person name="Tritt A."/>
            <person name="Yoshinaga Y."/>
            <person name="Zwiers L.-H."/>
            <person name="Turgeon B."/>
            <person name="Goodwin S."/>
            <person name="Spatafora J."/>
            <person name="Crous P."/>
            <person name="Grigoriev I."/>
        </authorList>
    </citation>
    <scope>NUCLEOTIDE SEQUENCE</scope>
    <source>
        <strain evidence="2">CBS 107.79</strain>
    </source>
</reference>
<proteinExistence type="predicted"/>
<feature type="region of interest" description="Disordered" evidence="1">
    <location>
        <begin position="28"/>
        <end position="52"/>
    </location>
</feature>
<gene>
    <name evidence="2" type="ORF">BU23DRAFT_645003</name>
</gene>
<dbReference type="Proteomes" id="UP000800036">
    <property type="component" value="Unassembled WGS sequence"/>
</dbReference>
<dbReference type="AlphaFoldDB" id="A0A6A5VFV6"/>
<protein>
    <submittedName>
        <fullName evidence="2">Uncharacterized protein</fullName>
    </submittedName>
</protein>
<evidence type="ECO:0000313" key="3">
    <source>
        <dbReference type="Proteomes" id="UP000800036"/>
    </source>
</evidence>